<dbReference type="InterPro" id="IPR019734">
    <property type="entry name" value="TPR_rpt"/>
</dbReference>
<reference evidence="3 4" key="1">
    <citation type="submission" date="2017-05" db="EMBL/GenBank/DDBJ databases">
        <authorList>
            <person name="Varghese N."/>
            <person name="Submissions S."/>
        </authorList>
    </citation>
    <scope>NUCLEOTIDE SEQUENCE [LARGE SCALE GENOMIC DNA]</scope>
    <source>
        <strain evidence="3 4">DSM 15949</strain>
    </source>
</reference>
<keyword evidence="2" id="KW-0802">TPR repeat</keyword>
<dbReference type="PANTHER" id="PTHR45586:SF1">
    <property type="entry name" value="LIPOPOLYSACCHARIDE ASSEMBLY PROTEIN B"/>
    <property type="match status" value="1"/>
</dbReference>
<dbReference type="SMART" id="SM00028">
    <property type="entry name" value="TPR"/>
    <property type="match status" value="5"/>
</dbReference>
<evidence type="ECO:0000256" key="1">
    <source>
        <dbReference type="ARBA" id="ARBA00022737"/>
    </source>
</evidence>
<evidence type="ECO:0000313" key="4">
    <source>
        <dbReference type="Proteomes" id="UP001157914"/>
    </source>
</evidence>
<dbReference type="SUPFAM" id="SSF53756">
    <property type="entry name" value="UDP-Glycosyltransferase/glycogen phosphorylase"/>
    <property type="match status" value="1"/>
</dbReference>
<dbReference type="Pfam" id="PF14559">
    <property type="entry name" value="TPR_19"/>
    <property type="match status" value="2"/>
</dbReference>
<evidence type="ECO:0000313" key="3">
    <source>
        <dbReference type="EMBL" id="SMP19950.1"/>
    </source>
</evidence>
<dbReference type="PANTHER" id="PTHR45586">
    <property type="entry name" value="TPR REPEAT-CONTAINING PROTEIN PA4667"/>
    <property type="match status" value="1"/>
</dbReference>
<name>A0ABY1NWM0_9HYPH</name>
<dbReference type="InterPro" id="IPR011990">
    <property type="entry name" value="TPR-like_helical_dom_sf"/>
</dbReference>
<keyword evidence="4" id="KW-1185">Reference proteome</keyword>
<dbReference type="RefSeq" id="WP_155189968.1">
    <property type="nucleotide sequence ID" value="NZ_BAAAEA010000003.1"/>
</dbReference>
<dbReference type="EMBL" id="FXTT01000002">
    <property type="protein sequence ID" value="SMP19950.1"/>
    <property type="molecule type" value="Genomic_DNA"/>
</dbReference>
<dbReference type="Gene3D" id="1.25.40.10">
    <property type="entry name" value="Tetratricopeptide repeat domain"/>
    <property type="match status" value="1"/>
</dbReference>
<comment type="caution">
    <text evidence="3">The sequence shown here is derived from an EMBL/GenBank/DDBJ whole genome shotgun (WGS) entry which is preliminary data.</text>
</comment>
<dbReference type="InterPro" id="IPR051012">
    <property type="entry name" value="CellSynth/LPSAsmb/PSIAsmb"/>
</dbReference>
<accession>A0ABY1NWM0</accession>
<keyword evidence="1" id="KW-0677">Repeat</keyword>
<protein>
    <submittedName>
        <fullName evidence="3">Tetratricopeptide repeat-containing protein</fullName>
    </submittedName>
</protein>
<dbReference type="Proteomes" id="UP001157914">
    <property type="component" value="Unassembled WGS sequence"/>
</dbReference>
<gene>
    <name evidence="3" type="ORF">SAMN06265374_2081</name>
</gene>
<proteinExistence type="predicted"/>
<organism evidence="3 4">
    <name type="scientific">Roseibium denhamense</name>
    <dbReference type="NCBI Taxonomy" id="76305"/>
    <lineage>
        <taxon>Bacteria</taxon>
        <taxon>Pseudomonadati</taxon>
        <taxon>Pseudomonadota</taxon>
        <taxon>Alphaproteobacteria</taxon>
        <taxon>Hyphomicrobiales</taxon>
        <taxon>Stappiaceae</taxon>
        <taxon>Roseibium</taxon>
    </lineage>
</organism>
<dbReference type="Gene3D" id="3.40.50.2000">
    <property type="entry name" value="Glycogen Phosphorylase B"/>
    <property type="match status" value="1"/>
</dbReference>
<dbReference type="SUPFAM" id="SSF48452">
    <property type="entry name" value="TPR-like"/>
    <property type="match status" value="2"/>
</dbReference>
<sequence>MLLVDDRLKAAKDHANAGRHDNAALLFESILDISPGHPEALSGLLKARLESGDLEGAQAILSRASGQATQDPDFLSLAAKALILSNKAEEGEQLAERALALDPAHSQSVLLKAEFLATRGQLEEAELLLNGVLQRNRGDADVLQAIAKLYFAYGLFPPALAIAQDALTLLPDDARLNAFVGQILTALGDHGKATPFLEKAHLAEPNHPEYMLAIANNASALGQHSDALRVASRAKAMFPELMPIWLVYIKIMADRGNAAQALKEFAPVAKAAKDRMEATLTLGAAYRLAGEPEKAIALLEPLKPSAARLADPVRARLQSILRDAYLSTGRIDEAADTVAPVFYETLKLPEAERDNPEAIKARSSQAVLLLDPGLTNLEFMVMARFFGTIGNGRETPLAGPGSLSQLARMFGYTTYIANDAPGGASPPDGYPYSLPVSQILKLPEAVRGKPASGLPYLHSQPNYNEKWQSALSEFPRPWIGIAWNEATPGLTLDTLMPAVSGFPGTLIATNWDHSRQQLSGHAGVIDAGRHLQSMPDLAALISCLDMVIGPDTLVLHAAGASGKPGIVLNTYSEPWYWYHTGDGCLWYPTLKGITAPRAAHWAETMPELHALIQSTGSSILDTLPQPSETTQ</sequence>
<evidence type="ECO:0000256" key="2">
    <source>
        <dbReference type="ARBA" id="ARBA00022803"/>
    </source>
</evidence>